<feature type="modified residue" description="4-aspartylphosphate" evidence="4">
    <location>
        <position position="57"/>
    </location>
</feature>
<dbReference type="InterPro" id="IPR011006">
    <property type="entry name" value="CheY-like_superfamily"/>
</dbReference>
<evidence type="ECO:0000313" key="7">
    <source>
        <dbReference type="EMBL" id="MBC3941922.1"/>
    </source>
</evidence>
<dbReference type="Pfam" id="PF00072">
    <property type="entry name" value="Response_reg"/>
    <property type="match status" value="1"/>
</dbReference>
<name>A0ABR7AN85_9SPHN</name>
<evidence type="ECO:0000256" key="3">
    <source>
        <dbReference type="ARBA" id="ARBA00023163"/>
    </source>
</evidence>
<evidence type="ECO:0000313" key="8">
    <source>
        <dbReference type="Proteomes" id="UP000597613"/>
    </source>
</evidence>
<dbReference type="CDD" id="cd17537">
    <property type="entry name" value="REC_FixJ"/>
    <property type="match status" value="1"/>
</dbReference>
<dbReference type="PROSITE" id="PS50043">
    <property type="entry name" value="HTH_LUXR_2"/>
    <property type="match status" value="1"/>
</dbReference>
<dbReference type="SMART" id="SM00421">
    <property type="entry name" value="HTH_LUXR"/>
    <property type="match status" value="1"/>
</dbReference>
<keyword evidence="3" id="KW-0804">Transcription</keyword>
<evidence type="ECO:0000256" key="1">
    <source>
        <dbReference type="ARBA" id="ARBA00023015"/>
    </source>
</evidence>
<accession>A0ABR7AN85</accession>
<evidence type="ECO:0000256" key="4">
    <source>
        <dbReference type="PROSITE-ProRule" id="PRU00169"/>
    </source>
</evidence>
<dbReference type="Gene3D" id="1.10.10.10">
    <property type="entry name" value="Winged helix-like DNA-binding domain superfamily/Winged helix DNA-binding domain"/>
    <property type="match status" value="1"/>
</dbReference>
<protein>
    <submittedName>
        <fullName evidence="7">Response regulator transcription factor</fullName>
    </submittedName>
</protein>
<dbReference type="EMBL" id="JACONT010000017">
    <property type="protein sequence ID" value="MBC3941922.1"/>
    <property type="molecule type" value="Genomic_DNA"/>
</dbReference>
<reference evidence="7 8" key="1">
    <citation type="submission" date="2020-08" db="EMBL/GenBank/DDBJ databases">
        <title>Putative novel bacterial strains isolated from necrotic wheat leaf tissues caused by Xanthomonas translucens.</title>
        <authorList>
            <person name="Tambong J.T."/>
        </authorList>
    </citation>
    <scope>NUCLEOTIDE SEQUENCE [LARGE SCALE GENOMIC DNA]</scope>
    <source>
        <strain evidence="8">DOAB 1063</strain>
    </source>
</reference>
<dbReference type="PANTHER" id="PTHR44688">
    <property type="entry name" value="DNA-BINDING TRANSCRIPTIONAL ACTIVATOR DEVR_DOSR"/>
    <property type="match status" value="1"/>
</dbReference>
<keyword evidence="1" id="KW-0805">Transcription regulation</keyword>
<dbReference type="CDD" id="cd06170">
    <property type="entry name" value="LuxR_C_like"/>
    <property type="match status" value="1"/>
</dbReference>
<proteinExistence type="predicted"/>
<dbReference type="InterPro" id="IPR000792">
    <property type="entry name" value="Tscrpt_reg_LuxR_C"/>
</dbReference>
<sequence>MYDTTEALVIIVDDDELVRGALDSLFRSVGLKTVCYGSAAEVLNAPLPRTLCCLVVDVRMPGIGGFEFQETLASRGADIPIIFMTGHGDIPMSVKAMKAGAVDFLAKPVRDQDILDAVNAALARGRDQISAAEDTAAVRTRHDSLTPRETEVMAGVVRGLLNKQVAGELGIAEITVKMHRANVMKKMGVRTVADLVRLAEVLSKTAGDGSASSYGTSR</sequence>
<keyword evidence="2" id="KW-0238">DNA-binding</keyword>
<comment type="caution">
    <text evidence="7">The sequence shown here is derived from an EMBL/GenBank/DDBJ whole genome shotgun (WGS) entry which is preliminary data.</text>
</comment>
<dbReference type="SMART" id="SM00448">
    <property type="entry name" value="REC"/>
    <property type="match status" value="1"/>
</dbReference>
<feature type="domain" description="HTH luxR-type" evidence="5">
    <location>
        <begin position="138"/>
        <end position="203"/>
    </location>
</feature>
<dbReference type="PROSITE" id="PS00622">
    <property type="entry name" value="HTH_LUXR_1"/>
    <property type="match status" value="1"/>
</dbReference>
<dbReference type="Gene3D" id="3.40.50.2300">
    <property type="match status" value="1"/>
</dbReference>
<evidence type="ECO:0000259" key="6">
    <source>
        <dbReference type="PROSITE" id="PS50110"/>
    </source>
</evidence>
<organism evidence="7 8">
    <name type="scientific">Sphingomonas albertensis</name>
    <dbReference type="NCBI Taxonomy" id="2762591"/>
    <lineage>
        <taxon>Bacteria</taxon>
        <taxon>Pseudomonadati</taxon>
        <taxon>Pseudomonadota</taxon>
        <taxon>Alphaproteobacteria</taxon>
        <taxon>Sphingomonadales</taxon>
        <taxon>Sphingomonadaceae</taxon>
        <taxon>Sphingomonas</taxon>
    </lineage>
</organism>
<dbReference type="Proteomes" id="UP000597613">
    <property type="component" value="Unassembled WGS sequence"/>
</dbReference>
<dbReference type="Pfam" id="PF00196">
    <property type="entry name" value="GerE"/>
    <property type="match status" value="1"/>
</dbReference>
<dbReference type="PROSITE" id="PS50110">
    <property type="entry name" value="RESPONSE_REGULATORY"/>
    <property type="match status" value="1"/>
</dbReference>
<gene>
    <name evidence="7" type="ORF">H8S47_09535</name>
</gene>
<dbReference type="PRINTS" id="PR00038">
    <property type="entry name" value="HTHLUXR"/>
</dbReference>
<dbReference type="InterPro" id="IPR001789">
    <property type="entry name" value="Sig_transdc_resp-reg_receiver"/>
</dbReference>
<evidence type="ECO:0000256" key="2">
    <source>
        <dbReference type="ARBA" id="ARBA00023125"/>
    </source>
</evidence>
<keyword evidence="4" id="KW-0597">Phosphoprotein</keyword>
<feature type="domain" description="Response regulatory" evidence="6">
    <location>
        <begin position="8"/>
        <end position="122"/>
    </location>
</feature>
<evidence type="ECO:0000259" key="5">
    <source>
        <dbReference type="PROSITE" id="PS50043"/>
    </source>
</evidence>
<keyword evidence="8" id="KW-1185">Reference proteome</keyword>
<dbReference type="SUPFAM" id="SSF52172">
    <property type="entry name" value="CheY-like"/>
    <property type="match status" value="1"/>
</dbReference>
<dbReference type="PANTHER" id="PTHR44688:SF16">
    <property type="entry name" value="DNA-BINDING TRANSCRIPTIONAL ACTIVATOR DEVR_DOSR"/>
    <property type="match status" value="1"/>
</dbReference>
<dbReference type="InterPro" id="IPR036388">
    <property type="entry name" value="WH-like_DNA-bd_sf"/>
</dbReference>
<dbReference type="RefSeq" id="WP_187503637.1">
    <property type="nucleotide sequence ID" value="NZ_CP162536.1"/>
</dbReference>